<evidence type="ECO:0000313" key="1">
    <source>
        <dbReference type="EMBL" id="BBW99171.1"/>
    </source>
</evidence>
<dbReference type="EMBL" id="AP022560">
    <property type="protein sequence ID" value="BBW99171.1"/>
    <property type="molecule type" value="Genomic_DNA"/>
</dbReference>
<gene>
    <name evidence="1" type="ORF">MMOR_01080</name>
</gene>
<organism evidence="1 2">
    <name type="scientific">Mycolicibacterium moriokaense</name>
    <dbReference type="NCBI Taxonomy" id="39691"/>
    <lineage>
        <taxon>Bacteria</taxon>
        <taxon>Bacillati</taxon>
        <taxon>Actinomycetota</taxon>
        <taxon>Actinomycetes</taxon>
        <taxon>Mycobacteriales</taxon>
        <taxon>Mycobacteriaceae</taxon>
        <taxon>Mycolicibacterium</taxon>
    </lineage>
</organism>
<name>A0AAD1H603_9MYCO</name>
<reference evidence="1 2" key="1">
    <citation type="journal article" date="2019" name="Emerg. Microbes Infect.">
        <title>Comprehensive subspecies identification of 175 nontuberculous mycobacteria species based on 7547 genomic profiles.</title>
        <authorList>
            <person name="Matsumoto Y."/>
            <person name="Kinjo T."/>
            <person name="Motooka D."/>
            <person name="Nabeya D."/>
            <person name="Jung N."/>
            <person name="Uechi K."/>
            <person name="Horii T."/>
            <person name="Iida T."/>
            <person name="Fujita J."/>
            <person name="Nakamura S."/>
        </authorList>
    </citation>
    <scope>NUCLEOTIDE SEQUENCE [LARGE SCALE GENOMIC DNA]</scope>
    <source>
        <strain evidence="1 2">JCM 6375</strain>
    </source>
</reference>
<protein>
    <submittedName>
        <fullName evidence="1">Uncharacterized protein</fullName>
    </submittedName>
</protein>
<evidence type="ECO:0000313" key="2">
    <source>
        <dbReference type="Proteomes" id="UP000466681"/>
    </source>
</evidence>
<dbReference type="KEGG" id="mmor:MMOR_01080"/>
<keyword evidence="2" id="KW-1185">Reference proteome</keyword>
<proteinExistence type="predicted"/>
<sequence>MFFPFEHRGDDFVVPARALIVAAGADVWVIWTLQQVQQTPYRRWGVAVDGPMRDMPP</sequence>
<dbReference type="AlphaFoldDB" id="A0AAD1H603"/>
<dbReference type="Proteomes" id="UP000466681">
    <property type="component" value="Chromosome"/>
</dbReference>
<dbReference type="RefSeq" id="WP_163657916.1">
    <property type="nucleotide sequence ID" value="NZ_AP022560.1"/>
</dbReference>
<accession>A0AAD1H603</accession>